<dbReference type="InterPro" id="IPR013783">
    <property type="entry name" value="Ig-like_fold"/>
</dbReference>
<protein>
    <recommendedName>
        <fullName evidence="3">Secretion system C-terminal sorting domain-containing protein</fullName>
    </recommendedName>
</protein>
<accession>A0AAE3XK24</accession>
<evidence type="ECO:0000256" key="1">
    <source>
        <dbReference type="ARBA" id="ARBA00022729"/>
    </source>
</evidence>
<feature type="signal peptide" evidence="2">
    <location>
        <begin position="1"/>
        <end position="31"/>
    </location>
</feature>
<dbReference type="Pfam" id="PF18962">
    <property type="entry name" value="Por_Secre_tail"/>
    <property type="match status" value="1"/>
</dbReference>
<evidence type="ECO:0000256" key="2">
    <source>
        <dbReference type="SAM" id="SignalP"/>
    </source>
</evidence>
<proteinExistence type="predicted"/>
<keyword evidence="1 2" id="KW-0732">Signal</keyword>
<dbReference type="NCBIfam" id="TIGR04183">
    <property type="entry name" value="Por_Secre_tail"/>
    <property type="match status" value="1"/>
</dbReference>
<evidence type="ECO:0000259" key="3">
    <source>
        <dbReference type="Pfam" id="PF18962"/>
    </source>
</evidence>
<dbReference type="Gene3D" id="2.60.40.1220">
    <property type="match status" value="1"/>
</dbReference>
<feature type="domain" description="Secretion system C-terminal sorting" evidence="3">
    <location>
        <begin position="3157"/>
        <end position="3230"/>
    </location>
</feature>
<dbReference type="InterPro" id="IPR026444">
    <property type="entry name" value="Secre_tail"/>
</dbReference>
<dbReference type="EMBL" id="JAVDQD010000001">
    <property type="protein sequence ID" value="MDR6237428.1"/>
    <property type="molecule type" value="Genomic_DNA"/>
</dbReference>
<gene>
    <name evidence="4" type="ORF">HNQ88_000404</name>
</gene>
<organism evidence="4 5">
    <name type="scientific">Aureibacter tunicatorum</name>
    <dbReference type="NCBI Taxonomy" id="866807"/>
    <lineage>
        <taxon>Bacteria</taxon>
        <taxon>Pseudomonadati</taxon>
        <taxon>Bacteroidota</taxon>
        <taxon>Cytophagia</taxon>
        <taxon>Cytophagales</taxon>
        <taxon>Persicobacteraceae</taxon>
        <taxon>Aureibacter</taxon>
    </lineage>
</organism>
<comment type="caution">
    <text evidence="4">The sequence shown here is derived from an EMBL/GenBank/DDBJ whole genome shotgun (WGS) entry which is preliminary data.</text>
</comment>
<name>A0AAE3XK24_9BACT</name>
<sequence length="3231" mass="358883">MQVKDYRNILLQWCRIVTFVFFQCCILSALAGGNSNDNDPVPPPIILKVGDFNNDGDFDLYTTESSVTGYELYDNNDNKVEYVLGNNGNSLSVIIEGENYNKFSIEPNSALPADQFVNEGNYFQNGNQVIYLVNDTEAPVVETIYYDDTEITSPASVSVVNNQAIFNIKFDEPVKGSVYNDFNINNGGQIESVKIKVGNDYNVVNSQNKNDYKDNYYSEFQLTIDFTQNASFDISVASDQLKDQFNNKNDSDFTLFSVTVTDYDDAAPVLQQAQLGEAIITLGNTYNLNLINNKAIFYFTFDEPVKGDVYNDFEVDNGGSINEVSVKVDNDYTPVTNQNKDSFEDNYYSEFKIEVDFTKADAFALSVKNEKLIDQYGNKNDADYILLNVDVANYDADSPSLDDMSQAFSYQNGVMNSTTVKFIFSEEMNSSTLGNIEFDVDGSKYSSDSWTYGNDNDGNTFDYDYTITHAGAYTGNIGYVIKSGTEVTDLAGNAISSLGSTTLYYDNVAPVLQSIESDYDVASATGTFILTFSEEVHFPNDVFSISPLDGILVTGPEKIDNVNKYKYTLTSGTFSGSQLVDLSYAVDKSLSDIKDYVNSEGANGAVEGNNIVKQMSLRFDNERPTLESIEHNYSSASKESTITLIFSEEMDLQSVINGFNISDLTDLSKASPSQGVEDNGRYNYTFTISQDNQGDEISRLLAVAEVGNGAKILDVEGNEFELKDGFQYPNNIVFDSQRPNLAQTAGKSLSYVNTNLSREVIIPVSFGENVNNINAADFSVNNGLTIENVEKNNEIGSSDGDYFVTVKMNSYFEGVFNLSLDNSHNIQDDQGNLAQGQINNIPFDNQGPSITTAGYNVNGDKLVITINFNETVASFGLDDIVLRDGNDNPVTVFSKSGLDLSNNPVVTFELSVIDGKEYNGGDLQILIVQNSMKDDEGNFNEDISYTINNINFETVNPSIESYTVHDIVPNTDQPGSSSFTIVFSESVKGLSVDDFSYNNTDLNLAIDVNNENTLVNEVKVTLSPKVNTEKIYEISFNNSHNIVDDQGNALEVPVQSVIYPFDILVDNFTQAPDGVSLEYIGTSTSLPFSFNNDNKYYTNNDFDITLNFEEEIINADFPSGLSPELGGSNVVISNSSKRVKYEVDALVDGEKSFTLSREDLKDSIGNWLASPITYTIVLDKTSPTLDVDNMSVSGDIKGPRIISNIDFSEVLANTPNTNDFTLVDENDQTIYLAKSYDTQNKTLTVSEGNGVEFEGKLRLKLVSNNDLEDFSGNTSENEQENGTDKYFEFDFDNKVPEFSISDFTIIPSEDQTSGSYRFTVTLDDLSLVGYTFSYKITHSETSEILVQEITGNFDETPKQFEGVIDELKSGLIRLEFTLVDQNNNSETKTSSDKNIEFSLGIKEHENWEARSRDIYFCSGDNQLTLVARASGAEDGDYTYKWKIDNNNEEVTKDSLFVVDSDASRILISVFSGTSQLLSESYTLISVDPPTFNFKQLEPLELNCGTSRSITINPELNFSEKYSWIWEDQNGVPIEGSDTQTNLVVEELTDNVDKIDIFTIKAQNLSYSSCVGELEVEVKKNTIIPNDPLLDAGSVSLTCENQSSILQVSNIQSDVSYKWMKGEEEQAISKGSFEVTEDGEYSVIAIDDVSFCESKNIASTNISSDNTLPEEVTFEEGKGDFINKYCQGNEIVGISPNIVEGHSYTWYSDKNGTTINDQSSLGIADIAELLNEDNLEVVYDKPTSSPVNIYIQATRDANGCKSDYLSVQLTVSEKDSISISDVIFSPDYICAYGEEIKLEFNHEFESIVFEDATNPNDKKELISEGIFGNRLTYTIEEGSVVEVNSIDRNGCSYYPFQVLSPTVGEEAISVEGEYITIPFSPASESNALSDNFFEELFNDTGRGIELFKDSYVSNMLIWVNESYRSNEYDIDFSKTQGVSFNEGIQEFEMPKTVDFSSESTFTFDFTLTQTSGDKQCEFDFSIDKNIVNGVGSDSVFNFEDHASEKLELKEFLLCIPTSEVLRLSPVGDSDFTNFEIEVNNELLTSSQLQEYINDNLADGEPSYTVNAVDLRKDKFIRDLDFIVSATKNEIIDNNPVEIAYSFKVNKSFAEIQYPELSPSVIQDSYCRGIDAQIDLTDLGLMTDEKYSYFDDGTEILFYKNDDSNQEVDWLSSDDHVTINTNISESNQDITLDYLFKAIDPQGCRLEMLNSVQINKIPETPNFIGQFAHCTGNEDAYFEIENPQTVDQTTYNWYKISDLNDQGIELAVNRVNYTLPGIHLLETGDYFIKVRAERLGCYDSVSNQIVLVKRPELLVNLEDADPTDDIQICFDNINNHEITFGLKNESETLSLNADLVDITGNHLGQDYASLIQKSIDGILLYPTIHVDNIIFGFTHSYSLPGYEGIESEKGCLIEGELPFTVLPAIEAEIDDLIADGYCQNTDVELKLKTLAKYQGATSYSFVAEKDSFNIRNNAGDIETVPVIDNKFIYDSPSSGTFKVLYGLVDKYGCNFSDSTDLIINPLPNPSFGITDGFCEGEFANFALTGISNEVEPFSYVLNFGDLNLEKFENQSKDSNIIGVSNTEGTYANPLHLYRFDGNKVKEFSNISLSVTNQFGCVADSTLEKQVFKAFPTATISHMGTVEGMESYLSDDVVESIKVNWEWRVDDDLISNNQITSLSTIALNGISAGVHNVDLKVSTEGPECVSYFDKKIAFYPVKSPTDDVAYIEDFETSSAEDWINSGDLGLNDSSSWKLGLPEGVDTLRFANSGNNAWSTSDGAKVANNISYNESESSSVSSPWFDLCEITQPMLAIRVWTDLAKDLEGAVLQYRYAQEESSWLVLGDVGTGVNWYNSTGIVSDPGEQSGKNVGWSTDSQKEWLDAKQQLDDIQKLACDQEDLVQFRIAFASSTSAIQSGIFDGFAFDDFRIFERNRVLLVENFLSEEIEVSPALNVAGADNSSITINYLNFSNNANARRSSSNVDESARALMYKVNEGGKTILDGSQELTETNYAQRKLKEVILDINATVKVNANILEISVDALKKADLSDESGGIILHTAIVMPNEVIQGATYENTLKAMLPDAAGTRLTSEWINSTEVTNFSQSYSWKADEAAQYDSMHIVVFAQNELTNDVYQVKKVTLKSLRFDVVKGMEEMVNEGVKAYPVPASEILNVEWDAKGAIWDCSLYDTNGKLHLIKTASQHQEKISLDVSGLSSGVYFLRFASSDNRTEIIKVIID</sequence>
<dbReference type="Proteomes" id="UP001185092">
    <property type="component" value="Unassembled WGS sequence"/>
</dbReference>
<feature type="chain" id="PRO_5042268663" description="Secretion system C-terminal sorting domain-containing protein" evidence="2">
    <location>
        <begin position="32"/>
        <end position="3231"/>
    </location>
</feature>
<dbReference type="InterPro" id="IPR014755">
    <property type="entry name" value="Cu-Rt/internalin_Ig-like"/>
</dbReference>
<reference evidence="4" key="1">
    <citation type="submission" date="2023-07" db="EMBL/GenBank/DDBJ databases">
        <title>Genomic Encyclopedia of Type Strains, Phase IV (KMG-IV): sequencing the most valuable type-strain genomes for metagenomic binning, comparative biology and taxonomic classification.</title>
        <authorList>
            <person name="Goeker M."/>
        </authorList>
    </citation>
    <scope>NUCLEOTIDE SEQUENCE</scope>
    <source>
        <strain evidence="4">DSM 26174</strain>
    </source>
</reference>
<dbReference type="RefSeq" id="WP_309936893.1">
    <property type="nucleotide sequence ID" value="NZ_AP025305.1"/>
</dbReference>
<dbReference type="Gene3D" id="2.60.40.10">
    <property type="entry name" value="Immunoglobulins"/>
    <property type="match status" value="1"/>
</dbReference>
<evidence type="ECO:0000313" key="5">
    <source>
        <dbReference type="Proteomes" id="UP001185092"/>
    </source>
</evidence>
<keyword evidence="5" id="KW-1185">Reference proteome</keyword>
<evidence type="ECO:0000313" key="4">
    <source>
        <dbReference type="EMBL" id="MDR6237428.1"/>
    </source>
</evidence>